<feature type="transmembrane region" description="Helical" evidence="8">
    <location>
        <begin position="12"/>
        <end position="29"/>
    </location>
</feature>
<keyword evidence="6" id="KW-0406">Ion transport</keyword>
<dbReference type="EMBL" id="PGGK01000003">
    <property type="protein sequence ID" value="TGC10559.1"/>
    <property type="molecule type" value="Genomic_DNA"/>
</dbReference>
<dbReference type="PANTHER" id="PTHR32507">
    <property type="entry name" value="NA(+)/H(+) ANTIPORTER 1"/>
    <property type="match status" value="1"/>
</dbReference>
<feature type="transmembrane region" description="Helical" evidence="8">
    <location>
        <begin position="356"/>
        <end position="375"/>
    </location>
</feature>
<proteinExistence type="predicted"/>
<gene>
    <name evidence="10" type="ORF">CUN85_03440</name>
</gene>
<comment type="caution">
    <text evidence="10">The sequence shown here is derived from an EMBL/GenBank/DDBJ whole genome shotgun (WGS) entry which is preliminary data.</text>
</comment>
<evidence type="ECO:0000259" key="9">
    <source>
        <dbReference type="Pfam" id="PF00999"/>
    </source>
</evidence>
<dbReference type="PANTHER" id="PTHR32507:SF8">
    <property type="entry name" value="CNH1P"/>
    <property type="match status" value="1"/>
</dbReference>
<accession>A0A4E0PYF3</accession>
<keyword evidence="11" id="KW-1185">Reference proteome</keyword>
<evidence type="ECO:0000256" key="1">
    <source>
        <dbReference type="ARBA" id="ARBA00004651"/>
    </source>
</evidence>
<evidence type="ECO:0000256" key="4">
    <source>
        <dbReference type="ARBA" id="ARBA00022692"/>
    </source>
</evidence>
<feature type="transmembrane region" description="Helical" evidence="8">
    <location>
        <begin position="206"/>
        <end position="225"/>
    </location>
</feature>
<dbReference type="GO" id="GO:0005886">
    <property type="term" value="C:plasma membrane"/>
    <property type="evidence" value="ECO:0007669"/>
    <property type="project" value="UniProtKB-SubCell"/>
</dbReference>
<keyword evidence="2" id="KW-0813">Transport</keyword>
<feature type="domain" description="Cation/H+ exchanger transmembrane" evidence="9">
    <location>
        <begin position="24"/>
        <end position="410"/>
    </location>
</feature>
<keyword evidence="7 8" id="KW-0472">Membrane</keyword>
<comment type="subcellular location">
    <subcellularLocation>
        <location evidence="1">Cell membrane</location>
        <topology evidence="1">Multi-pass membrane protein</topology>
    </subcellularLocation>
</comment>
<feature type="transmembrane region" description="Helical" evidence="8">
    <location>
        <begin position="36"/>
        <end position="56"/>
    </location>
</feature>
<keyword evidence="4 8" id="KW-0812">Transmembrane</keyword>
<feature type="transmembrane region" description="Helical" evidence="8">
    <location>
        <begin position="76"/>
        <end position="94"/>
    </location>
</feature>
<evidence type="ECO:0000256" key="6">
    <source>
        <dbReference type="ARBA" id="ARBA00023065"/>
    </source>
</evidence>
<protein>
    <submittedName>
        <fullName evidence="10">Sodium:proton exchanger</fullName>
    </submittedName>
</protein>
<organism evidence="10 11">
    <name type="scientific">Methanolobus halotolerans</name>
    <dbReference type="NCBI Taxonomy" id="2052935"/>
    <lineage>
        <taxon>Archaea</taxon>
        <taxon>Methanobacteriati</taxon>
        <taxon>Methanobacteriota</taxon>
        <taxon>Stenosarchaea group</taxon>
        <taxon>Methanomicrobia</taxon>
        <taxon>Methanosarcinales</taxon>
        <taxon>Methanosarcinaceae</taxon>
        <taxon>Methanolobus</taxon>
    </lineage>
</organism>
<evidence type="ECO:0000256" key="2">
    <source>
        <dbReference type="ARBA" id="ARBA00022448"/>
    </source>
</evidence>
<dbReference type="OrthoDB" id="157118at2157"/>
<feature type="transmembrane region" description="Helical" evidence="8">
    <location>
        <begin position="323"/>
        <end position="344"/>
    </location>
</feature>
<evidence type="ECO:0000256" key="8">
    <source>
        <dbReference type="SAM" id="Phobius"/>
    </source>
</evidence>
<dbReference type="AlphaFoldDB" id="A0A4E0PYF3"/>
<evidence type="ECO:0000313" key="11">
    <source>
        <dbReference type="Proteomes" id="UP000297295"/>
    </source>
</evidence>
<feature type="transmembrane region" description="Helical" evidence="8">
    <location>
        <begin position="101"/>
        <end position="124"/>
    </location>
</feature>
<dbReference type="Proteomes" id="UP000297295">
    <property type="component" value="Unassembled WGS sequence"/>
</dbReference>
<evidence type="ECO:0000256" key="3">
    <source>
        <dbReference type="ARBA" id="ARBA00022449"/>
    </source>
</evidence>
<name>A0A4E0PYF3_9EURY</name>
<reference evidence="10 11" key="1">
    <citation type="submission" date="2017-11" db="EMBL/GenBank/DDBJ databases">
        <title>Isolation and Characterization of Methanogenic Archaea from Saline Meromictic Lake at Siberia.</title>
        <authorList>
            <person name="Shen Y."/>
            <person name="Huang H.-H."/>
            <person name="Lai M.-C."/>
            <person name="Chen S.-C."/>
        </authorList>
    </citation>
    <scope>NUCLEOTIDE SEQUENCE [LARGE SCALE GENOMIC DNA]</scope>
    <source>
        <strain evidence="10 11">SY-01</strain>
    </source>
</reference>
<feature type="transmembrane region" description="Helical" evidence="8">
    <location>
        <begin position="299"/>
        <end position="317"/>
    </location>
</feature>
<evidence type="ECO:0000256" key="7">
    <source>
        <dbReference type="ARBA" id="ARBA00023136"/>
    </source>
</evidence>
<sequence>MELIGIFSPDIYDIGLFYLGIVILIAILIPRFLTDYMITAPIAYLLISASVFFFFPEGVLPHPEESPFLGKRLTEMGVIISLTAAGLKLTRPFAWQSWRYAARLLIITMPLTIALIALFGWRFLGFAPATAMLLGAVLAPTDPVLASDIQTTPPHKEDTSSTRLALTSEAGLNDGLAFPFTNMAIAMALVGIDPSMWFTDWLVTDFFYKIIMGTLVGLVTGWLLAKVIFSCPKPQCHSSAISTSLLAISLTLLPYGLAEMLNSYGFITVFVAACAFRYQETTHEYLNVLHDFSEEIERTLVVILFTMLGIYISHGLLDDFQWYMIPAALLIVLVIRPLTGLIGLTGTSLQRSRKYLISFYGIRGIGSIYYVLYAFDHAGFEQSKEALALVTTVIILSIFIHGLSSRPVMKRWDPE</sequence>
<keyword evidence="5 8" id="KW-1133">Transmembrane helix</keyword>
<evidence type="ECO:0000256" key="5">
    <source>
        <dbReference type="ARBA" id="ARBA00022989"/>
    </source>
</evidence>
<evidence type="ECO:0000313" key="10">
    <source>
        <dbReference type="EMBL" id="TGC10559.1"/>
    </source>
</evidence>
<dbReference type="GO" id="GO:0015297">
    <property type="term" value="F:antiporter activity"/>
    <property type="evidence" value="ECO:0007669"/>
    <property type="project" value="UniProtKB-KW"/>
</dbReference>
<dbReference type="InterPro" id="IPR006153">
    <property type="entry name" value="Cation/H_exchanger_TM"/>
</dbReference>
<dbReference type="RefSeq" id="WP_135388939.1">
    <property type="nucleotide sequence ID" value="NZ_PGGK01000003.1"/>
</dbReference>
<dbReference type="Pfam" id="PF00999">
    <property type="entry name" value="Na_H_Exchanger"/>
    <property type="match status" value="1"/>
</dbReference>
<keyword evidence="3" id="KW-0050">Antiport</keyword>
<dbReference type="GO" id="GO:1902600">
    <property type="term" value="P:proton transmembrane transport"/>
    <property type="evidence" value="ECO:0007669"/>
    <property type="project" value="InterPro"/>
</dbReference>
<feature type="transmembrane region" description="Helical" evidence="8">
    <location>
        <begin position="387"/>
        <end position="404"/>
    </location>
</feature>